<proteinExistence type="predicted"/>
<reference evidence="2" key="2">
    <citation type="journal article" date="2022" name="Microb. Genom.">
        <title>A chromosome-scale genome assembly of the tomato pathogen Cladosporium fulvum reveals a compartmentalized genome architecture and the presence of a dispensable chromosome.</title>
        <authorList>
            <person name="Zaccaron A.Z."/>
            <person name="Chen L.H."/>
            <person name="Samaras A."/>
            <person name="Stergiopoulos I."/>
        </authorList>
    </citation>
    <scope>NUCLEOTIDE SEQUENCE</scope>
    <source>
        <strain evidence="2">Race5_Kim</strain>
    </source>
</reference>
<protein>
    <submittedName>
        <fullName evidence="2">Uncharacterized protein</fullName>
    </submittedName>
</protein>
<reference evidence="2" key="1">
    <citation type="submission" date="2021-12" db="EMBL/GenBank/DDBJ databases">
        <authorList>
            <person name="Zaccaron A."/>
            <person name="Stergiopoulos I."/>
        </authorList>
    </citation>
    <scope>NUCLEOTIDE SEQUENCE</scope>
    <source>
        <strain evidence="2">Race5_Kim</strain>
    </source>
</reference>
<feature type="compositionally biased region" description="Polar residues" evidence="1">
    <location>
        <begin position="1"/>
        <end position="22"/>
    </location>
</feature>
<dbReference type="KEGG" id="ffu:CLAFUR5_01476"/>
<feature type="region of interest" description="Disordered" evidence="1">
    <location>
        <begin position="1"/>
        <end position="25"/>
    </location>
</feature>
<organism evidence="2 3">
    <name type="scientific">Passalora fulva</name>
    <name type="common">Tomato leaf mold</name>
    <name type="synonym">Cladosporium fulvum</name>
    <dbReference type="NCBI Taxonomy" id="5499"/>
    <lineage>
        <taxon>Eukaryota</taxon>
        <taxon>Fungi</taxon>
        <taxon>Dikarya</taxon>
        <taxon>Ascomycota</taxon>
        <taxon>Pezizomycotina</taxon>
        <taxon>Dothideomycetes</taxon>
        <taxon>Dothideomycetidae</taxon>
        <taxon>Mycosphaerellales</taxon>
        <taxon>Mycosphaerellaceae</taxon>
        <taxon>Fulvia</taxon>
    </lineage>
</organism>
<accession>A0A9Q8P3Q1</accession>
<feature type="compositionally biased region" description="Basic and acidic residues" evidence="1">
    <location>
        <begin position="121"/>
        <end position="136"/>
    </location>
</feature>
<dbReference type="Proteomes" id="UP000756132">
    <property type="component" value="Chromosome 1"/>
</dbReference>
<evidence type="ECO:0000313" key="2">
    <source>
        <dbReference type="EMBL" id="UJO12044.1"/>
    </source>
</evidence>
<gene>
    <name evidence="2" type="ORF">CLAFUR5_01476</name>
</gene>
<feature type="compositionally biased region" description="Polar residues" evidence="1">
    <location>
        <begin position="62"/>
        <end position="76"/>
    </location>
</feature>
<dbReference type="RefSeq" id="XP_047756410.1">
    <property type="nucleotide sequence ID" value="XM_047900624.1"/>
</dbReference>
<name>A0A9Q8P3Q1_PASFU</name>
<feature type="region of interest" description="Disordered" evidence="1">
    <location>
        <begin position="62"/>
        <end position="165"/>
    </location>
</feature>
<evidence type="ECO:0000313" key="3">
    <source>
        <dbReference type="Proteomes" id="UP000756132"/>
    </source>
</evidence>
<sequence length="165" mass="18512">MTTTSPFPETPVLTESSIQVDGNAQDPRSLVQHFFGDNVITNNDDVANDDVDWTTLQQMCDTITDSEDQPLSSPHDSTLEDEHAQAALRDTAPSTSTPVENEASGTDKVEPTQEFTDGEFELPKRELRSQWGEKRTFPTTWIDNDETGIMTPRRRSDRKDRNGPN</sequence>
<dbReference type="AlphaFoldDB" id="A0A9Q8P3Q1"/>
<dbReference type="GeneID" id="71981354"/>
<dbReference type="EMBL" id="CP090163">
    <property type="protein sequence ID" value="UJO12044.1"/>
    <property type="molecule type" value="Genomic_DNA"/>
</dbReference>
<evidence type="ECO:0000256" key="1">
    <source>
        <dbReference type="SAM" id="MobiDB-lite"/>
    </source>
</evidence>
<keyword evidence="3" id="KW-1185">Reference proteome</keyword>